<dbReference type="OrthoDB" id="9814399at2"/>
<dbReference type="Pfam" id="PF09917">
    <property type="entry name" value="DUF2147"/>
    <property type="match status" value="1"/>
</dbReference>
<dbReference type="RefSeq" id="WP_152661533.1">
    <property type="nucleotide sequence ID" value="NZ_CP036422.1"/>
</dbReference>
<evidence type="ECO:0000313" key="3">
    <source>
        <dbReference type="EMBL" id="QFU75426.1"/>
    </source>
</evidence>
<dbReference type="PANTHER" id="PTHR36919">
    <property type="entry name" value="BLR1215 PROTEIN"/>
    <property type="match status" value="1"/>
</dbReference>
<feature type="signal peptide" evidence="1">
    <location>
        <begin position="1"/>
        <end position="20"/>
    </location>
</feature>
<sequence length="131" mass="14378">MKNTLLGLSLAAILPAFAFASADGVWRTQPNADKAYLEVTVGPCEKDGKKTCGVITRAITADGENPDYEYLGKLMIMDMTSKDKSSYSGGKIWDPERDKVFKSKMLREGNTLEVEGCVAFICDGQSWELVE</sequence>
<accession>A0A5P9NIR8</accession>
<protein>
    <submittedName>
        <fullName evidence="3">DUF2147 domain-containing protein</fullName>
    </submittedName>
</protein>
<evidence type="ECO:0000259" key="2">
    <source>
        <dbReference type="Pfam" id="PF09917"/>
    </source>
</evidence>
<feature type="domain" description="DUF2147" evidence="2">
    <location>
        <begin position="24"/>
        <end position="128"/>
    </location>
</feature>
<reference evidence="3 4" key="1">
    <citation type="submission" date="2019-02" db="EMBL/GenBank/DDBJ databases">
        <authorList>
            <person name="Li S.-H."/>
        </authorList>
    </citation>
    <scope>NUCLEOTIDE SEQUENCE [LARGE SCALE GENOMIC DNA]</scope>
    <source>
        <strain evidence="3 4">IMCC14385</strain>
    </source>
</reference>
<gene>
    <name evidence="3" type="ORF">EY643_07035</name>
</gene>
<dbReference type="Gene3D" id="2.40.128.520">
    <property type="match status" value="1"/>
</dbReference>
<dbReference type="EMBL" id="CP036422">
    <property type="protein sequence ID" value="QFU75426.1"/>
    <property type="molecule type" value="Genomic_DNA"/>
</dbReference>
<organism evidence="3 4">
    <name type="scientific">Halioglobus maricola</name>
    <dbReference type="NCBI Taxonomy" id="2601894"/>
    <lineage>
        <taxon>Bacteria</taxon>
        <taxon>Pseudomonadati</taxon>
        <taxon>Pseudomonadota</taxon>
        <taxon>Gammaproteobacteria</taxon>
        <taxon>Cellvibrionales</taxon>
        <taxon>Halieaceae</taxon>
        <taxon>Halioglobus</taxon>
    </lineage>
</organism>
<dbReference type="AlphaFoldDB" id="A0A5P9NIR8"/>
<dbReference type="PANTHER" id="PTHR36919:SF2">
    <property type="entry name" value="BLL6627 PROTEIN"/>
    <property type="match status" value="1"/>
</dbReference>
<dbReference type="Proteomes" id="UP000326287">
    <property type="component" value="Chromosome"/>
</dbReference>
<dbReference type="KEGG" id="halc:EY643_07035"/>
<keyword evidence="4" id="KW-1185">Reference proteome</keyword>
<dbReference type="InterPro" id="IPR019223">
    <property type="entry name" value="DUF2147"/>
</dbReference>
<keyword evidence="1" id="KW-0732">Signal</keyword>
<name>A0A5P9NIR8_9GAMM</name>
<proteinExistence type="predicted"/>
<feature type="chain" id="PRO_5024956997" evidence="1">
    <location>
        <begin position="21"/>
        <end position="131"/>
    </location>
</feature>
<evidence type="ECO:0000313" key="4">
    <source>
        <dbReference type="Proteomes" id="UP000326287"/>
    </source>
</evidence>
<evidence type="ECO:0000256" key="1">
    <source>
        <dbReference type="SAM" id="SignalP"/>
    </source>
</evidence>